<name>A0ABU1MKS2_9SPHN</name>
<feature type="signal peptide" evidence="1">
    <location>
        <begin position="1"/>
        <end position="28"/>
    </location>
</feature>
<organism evidence="2 3">
    <name type="scientific">Novosphingobium capsulatum</name>
    <dbReference type="NCBI Taxonomy" id="13688"/>
    <lineage>
        <taxon>Bacteria</taxon>
        <taxon>Pseudomonadati</taxon>
        <taxon>Pseudomonadota</taxon>
        <taxon>Alphaproteobacteria</taxon>
        <taxon>Sphingomonadales</taxon>
        <taxon>Sphingomonadaceae</taxon>
        <taxon>Novosphingobium</taxon>
    </lineage>
</organism>
<dbReference type="RefSeq" id="WP_309804952.1">
    <property type="nucleotide sequence ID" value="NZ_JAVDRD010000004.1"/>
</dbReference>
<evidence type="ECO:0000313" key="2">
    <source>
        <dbReference type="EMBL" id="MDR6510935.1"/>
    </source>
</evidence>
<feature type="chain" id="PRO_5047336301" description="Alpha/beta hydrolase family protein" evidence="1">
    <location>
        <begin position="29"/>
        <end position="328"/>
    </location>
</feature>
<dbReference type="Gene3D" id="3.40.50.1820">
    <property type="entry name" value="alpha/beta hydrolase"/>
    <property type="match status" value="1"/>
</dbReference>
<dbReference type="Proteomes" id="UP001184150">
    <property type="component" value="Unassembled WGS sequence"/>
</dbReference>
<dbReference type="SUPFAM" id="SSF53474">
    <property type="entry name" value="alpha/beta-Hydrolases"/>
    <property type="match status" value="1"/>
</dbReference>
<evidence type="ECO:0000313" key="3">
    <source>
        <dbReference type="Proteomes" id="UP001184150"/>
    </source>
</evidence>
<proteinExistence type="predicted"/>
<accession>A0ABU1MKS2</accession>
<dbReference type="PANTHER" id="PTHR33428">
    <property type="entry name" value="CHLOROPHYLLASE-2, CHLOROPLASTIC"/>
    <property type="match status" value="1"/>
</dbReference>
<keyword evidence="3" id="KW-1185">Reference proteome</keyword>
<gene>
    <name evidence="2" type="ORF">J2792_001807</name>
</gene>
<protein>
    <recommendedName>
        <fullName evidence="4">Alpha/beta hydrolase family protein</fullName>
    </recommendedName>
</protein>
<dbReference type="InterPro" id="IPR029058">
    <property type="entry name" value="AB_hydrolase_fold"/>
</dbReference>
<sequence length="328" mass="34654">MTETKRSPWWSRALIAGAVAAMPLSSSAQTPPAPAGGPSPIELARYAGYFALPDLPGTGPMPAIVENRATLPNHLVYRPASLPKDGSKLGVLLWGNSGCSADAASARLHLLEIASHGYVAIAPGTALTGPDAPAALRGIMPDHALRPVATMPADILKGLDWILAENARPGSDFYGRIDPRRVAVSGHSCGGVQALDAASDPRVHAVIIHNSGIFPDGTPFIPGLTTPKQALERLHTPVLYIMGGPGDIAYDNGMDDFRRISRVPVAMVNIQLGHRGSMDEPYGGRVAQVALDWLDWQLDGNAAAGRTFTGPMCRLCVDPAWTVQRKGF</sequence>
<reference evidence="2 3" key="1">
    <citation type="submission" date="2023-07" db="EMBL/GenBank/DDBJ databases">
        <title>Sorghum-associated microbial communities from plants grown in Nebraska, USA.</title>
        <authorList>
            <person name="Schachtman D."/>
        </authorList>
    </citation>
    <scope>NUCLEOTIDE SEQUENCE [LARGE SCALE GENOMIC DNA]</scope>
    <source>
        <strain evidence="2 3">DS1027</strain>
    </source>
</reference>
<keyword evidence="1" id="KW-0732">Signal</keyword>
<comment type="caution">
    <text evidence="2">The sequence shown here is derived from an EMBL/GenBank/DDBJ whole genome shotgun (WGS) entry which is preliminary data.</text>
</comment>
<dbReference type="EMBL" id="JAVDRD010000004">
    <property type="protein sequence ID" value="MDR6510935.1"/>
    <property type="molecule type" value="Genomic_DNA"/>
</dbReference>
<evidence type="ECO:0008006" key="4">
    <source>
        <dbReference type="Google" id="ProtNLM"/>
    </source>
</evidence>
<evidence type="ECO:0000256" key="1">
    <source>
        <dbReference type="SAM" id="SignalP"/>
    </source>
</evidence>
<dbReference type="PANTHER" id="PTHR33428:SF14">
    <property type="entry name" value="CARBOXYLESTERASE TYPE B DOMAIN-CONTAINING PROTEIN"/>
    <property type="match status" value="1"/>
</dbReference>